<dbReference type="CDD" id="cd04301">
    <property type="entry name" value="NAT_SF"/>
    <property type="match status" value="1"/>
</dbReference>
<reference evidence="4" key="1">
    <citation type="submission" date="2016-11" db="EMBL/GenBank/DDBJ databases">
        <authorList>
            <person name="Varghese N."/>
            <person name="Submissions S."/>
        </authorList>
    </citation>
    <scope>NUCLEOTIDE SEQUENCE [LARGE SCALE GENOMIC DNA]</scope>
    <source>
        <strain evidence="4">DSM 19858</strain>
    </source>
</reference>
<dbReference type="SUPFAM" id="SSF55729">
    <property type="entry name" value="Acyl-CoA N-acyltransferases (Nat)"/>
    <property type="match status" value="1"/>
</dbReference>
<evidence type="ECO:0000256" key="1">
    <source>
        <dbReference type="SAM" id="MobiDB-lite"/>
    </source>
</evidence>
<organism evidence="3 4">
    <name type="scientific">Pseudozobellia thermophila</name>
    <dbReference type="NCBI Taxonomy" id="192903"/>
    <lineage>
        <taxon>Bacteria</taxon>
        <taxon>Pseudomonadati</taxon>
        <taxon>Bacteroidota</taxon>
        <taxon>Flavobacteriia</taxon>
        <taxon>Flavobacteriales</taxon>
        <taxon>Flavobacteriaceae</taxon>
        <taxon>Pseudozobellia</taxon>
    </lineage>
</organism>
<dbReference type="AlphaFoldDB" id="A0A1M6JLZ1"/>
<feature type="region of interest" description="Disordered" evidence="1">
    <location>
        <begin position="1"/>
        <end position="28"/>
    </location>
</feature>
<protein>
    <submittedName>
        <fullName evidence="3">Acetyltransferase (GNAT) family protein</fullName>
    </submittedName>
</protein>
<accession>A0A1M6JLZ1</accession>
<dbReference type="EMBL" id="FQYU01000005">
    <property type="protein sequence ID" value="SHJ47725.1"/>
    <property type="molecule type" value="Genomic_DNA"/>
</dbReference>
<evidence type="ECO:0000259" key="2">
    <source>
        <dbReference type="PROSITE" id="PS51186"/>
    </source>
</evidence>
<evidence type="ECO:0000313" key="3">
    <source>
        <dbReference type="EMBL" id="SHJ47725.1"/>
    </source>
</evidence>
<name>A0A1M6JLZ1_9FLAO</name>
<dbReference type="GO" id="GO:0016747">
    <property type="term" value="F:acyltransferase activity, transferring groups other than amino-acyl groups"/>
    <property type="evidence" value="ECO:0007669"/>
    <property type="project" value="InterPro"/>
</dbReference>
<dbReference type="Proteomes" id="UP000184543">
    <property type="component" value="Unassembled WGS sequence"/>
</dbReference>
<feature type="compositionally biased region" description="Polar residues" evidence="1">
    <location>
        <begin position="1"/>
        <end position="10"/>
    </location>
</feature>
<keyword evidence="4" id="KW-1185">Reference proteome</keyword>
<proteinExistence type="predicted"/>
<dbReference type="PROSITE" id="PS51186">
    <property type="entry name" value="GNAT"/>
    <property type="match status" value="1"/>
</dbReference>
<keyword evidence="3" id="KW-0808">Transferase</keyword>
<dbReference type="Gene3D" id="3.40.630.30">
    <property type="match status" value="1"/>
</dbReference>
<feature type="domain" description="N-acetyltransferase" evidence="2">
    <location>
        <begin position="36"/>
        <end position="183"/>
    </location>
</feature>
<sequence length="183" mass="21004">MTEGSRTGLKTITAKARKKRGPPLYNNQQHPQKMIEELQHYTLDTAKQIRRVFQASYKIEAELLKATDFPPLKRPLEAYLKCDSRFFGYTKQGQLAGVIEIGHNAEFTHVRSLVVHPHFFRQGIAKALMEFTLNSFDSSLFAVETGLKNGPASHLYKKLGFTEVEQWDTDHGVRKVKFELRKP</sequence>
<evidence type="ECO:0000313" key="4">
    <source>
        <dbReference type="Proteomes" id="UP000184543"/>
    </source>
</evidence>
<dbReference type="STRING" id="192903.SAMN04488513_10576"/>
<dbReference type="InterPro" id="IPR016181">
    <property type="entry name" value="Acyl_CoA_acyltransferase"/>
</dbReference>
<dbReference type="InterPro" id="IPR000182">
    <property type="entry name" value="GNAT_dom"/>
</dbReference>
<dbReference type="Pfam" id="PF13673">
    <property type="entry name" value="Acetyltransf_10"/>
    <property type="match status" value="1"/>
</dbReference>
<gene>
    <name evidence="3" type="ORF">SAMN04488513_10576</name>
</gene>